<gene>
    <name evidence="19" type="ORF">K469DRAFT_745803</name>
</gene>
<keyword evidence="12" id="KW-0326">Glycosidase</keyword>
<dbReference type="SUPFAM" id="SSF51445">
    <property type="entry name" value="(Trans)glycosidases"/>
    <property type="match status" value="1"/>
</dbReference>
<dbReference type="EMBL" id="ML994615">
    <property type="protein sequence ID" value="KAF2192329.1"/>
    <property type="molecule type" value="Genomic_DNA"/>
</dbReference>
<keyword evidence="4" id="KW-1003">Cell membrane</keyword>
<dbReference type="InterPro" id="IPR001002">
    <property type="entry name" value="Chitin-bd_1"/>
</dbReference>
<dbReference type="InterPro" id="IPR050542">
    <property type="entry name" value="Glycosyl_Hydrlase18_Chitinase"/>
</dbReference>
<evidence type="ECO:0000259" key="17">
    <source>
        <dbReference type="PROSITE" id="PS50941"/>
    </source>
</evidence>
<name>A0A6A6ENJ2_9PEZI</name>
<evidence type="ECO:0000256" key="7">
    <source>
        <dbReference type="ARBA" id="ARBA00022801"/>
    </source>
</evidence>
<reference evidence="19" key="1">
    <citation type="journal article" date="2020" name="Stud. Mycol.">
        <title>101 Dothideomycetes genomes: a test case for predicting lifestyles and emergence of pathogens.</title>
        <authorList>
            <person name="Haridas S."/>
            <person name="Albert R."/>
            <person name="Binder M."/>
            <person name="Bloem J."/>
            <person name="Labutti K."/>
            <person name="Salamov A."/>
            <person name="Andreopoulos B."/>
            <person name="Baker S."/>
            <person name="Barry K."/>
            <person name="Bills G."/>
            <person name="Bluhm B."/>
            <person name="Cannon C."/>
            <person name="Castanera R."/>
            <person name="Culley D."/>
            <person name="Daum C."/>
            <person name="Ezra D."/>
            <person name="Gonzalez J."/>
            <person name="Henrissat B."/>
            <person name="Kuo A."/>
            <person name="Liang C."/>
            <person name="Lipzen A."/>
            <person name="Lutzoni F."/>
            <person name="Magnuson J."/>
            <person name="Mondo S."/>
            <person name="Nolan M."/>
            <person name="Ohm R."/>
            <person name="Pangilinan J."/>
            <person name="Park H.-J."/>
            <person name="Ramirez L."/>
            <person name="Alfaro M."/>
            <person name="Sun H."/>
            <person name="Tritt A."/>
            <person name="Yoshinaga Y."/>
            <person name="Zwiers L.-H."/>
            <person name="Turgeon B."/>
            <person name="Goodwin S."/>
            <person name="Spatafora J."/>
            <person name="Crous P."/>
            <person name="Grigoriev I."/>
        </authorList>
    </citation>
    <scope>NUCLEOTIDE SEQUENCE</scope>
    <source>
        <strain evidence="19">CBS 207.26</strain>
    </source>
</reference>
<dbReference type="PROSITE" id="PS01095">
    <property type="entry name" value="GH18_1"/>
    <property type="match status" value="1"/>
</dbReference>
<evidence type="ECO:0000256" key="12">
    <source>
        <dbReference type="ARBA" id="ARBA00023295"/>
    </source>
</evidence>
<dbReference type="GO" id="GO:0006032">
    <property type="term" value="P:chitin catabolic process"/>
    <property type="evidence" value="ECO:0007669"/>
    <property type="project" value="UniProtKB-KW"/>
</dbReference>
<evidence type="ECO:0000256" key="9">
    <source>
        <dbReference type="ARBA" id="ARBA00023136"/>
    </source>
</evidence>
<feature type="disulfide bond" evidence="14">
    <location>
        <begin position="332"/>
        <end position="346"/>
    </location>
</feature>
<feature type="signal peptide" evidence="16">
    <location>
        <begin position="1"/>
        <end position="23"/>
    </location>
</feature>
<keyword evidence="16" id="KW-0732">Signal</keyword>
<organism evidence="19 20">
    <name type="scientific">Zopfia rhizophila CBS 207.26</name>
    <dbReference type="NCBI Taxonomy" id="1314779"/>
    <lineage>
        <taxon>Eukaryota</taxon>
        <taxon>Fungi</taxon>
        <taxon>Dikarya</taxon>
        <taxon>Ascomycota</taxon>
        <taxon>Pezizomycotina</taxon>
        <taxon>Dothideomycetes</taxon>
        <taxon>Dothideomycetes incertae sedis</taxon>
        <taxon>Zopfiaceae</taxon>
        <taxon>Zopfia</taxon>
    </lineage>
</organism>
<dbReference type="InterPro" id="IPR017853">
    <property type="entry name" value="GH"/>
</dbReference>
<evidence type="ECO:0000256" key="8">
    <source>
        <dbReference type="ARBA" id="ARBA00023024"/>
    </source>
</evidence>
<evidence type="ECO:0000256" key="14">
    <source>
        <dbReference type="PROSITE-ProRule" id="PRU00261"/>
    </source>
</evidence>
<evidence type="ECO:0000313" key="19">
    <source>
        <dbReference type="EMBL" id="KAF2192329.1"/>
    </source>
</evidence>
<keyword evidence="7" id="KW-0378">Hydrolase</keyword>
<comment type="catalytic activity">
    <reaction evidence="1">
        <text>Random endo-hydrolysis of N-acetyl-beta-D-glucosaminide (1-&gt;4)-beta-linkages in chitin and chitodextrins.</text>
        <dbReference type="EC" id="3.2.1.14"/>
    </reaction>
</comment>
<feature type="domain" description="Chitin-binding type-1" evidence="17">
    <location>
        <begin position="313"/>
        <end position="359"/>
    </location>
</feature>
<comment type="subcellular location">
    <subcellularLocation>
        <location evidence="2">Cell membrane</location>
        <topology evidence="2">Lipid-anchor</topology>
        <topology evidence="2">GPI-anchor</topology>
    </subcellularLocation>
</comment>
<feature type="region of interest" description="Disordered" evidence="15">
    <location>
        <begin position="377"/>
        <end position="398"/>
    </location>
</feature>
<keyword evidence="14" id="KW-1015">Disulfide bond</keyword>
<evidence type="ECO:0000256" key="11">
    <source>
        <dbReference type="ARBA" id="ARBA00023288"/>
    </source>
</evidence>
<sequence>MPSSTFFRAAAIAGGLFVSTASAAFSAGSSSNVAVYWGQGNAQIPLSKLCNDDSVDIINIAFIRWPTNYYLETKEIAEYFAEFLWGAFGPQTQEWVDAGKPRPFGDASVDGFDLDIESWMETPPFEGYESKNYGALVSCLKNTLYPTGPGAYYISGAPQCVIPDARLADAISTSSFDFIFMQFYNTLQCSSRAGYNGLKTASSTFTAKIYLGFPANSNGAPSDPTSYLNPTEANDLISYYKEKHPDAFGGVMLWEATVSTRNQICSKSYSAWIKDILAGKFNGACTSSSSSSSIASSTSSSSVISTPTATSPDGTCGGTTGYTCIGYHMGECCSQLGFCGGNPIYCDAGCQSLFGRCGSSSSSISISSTSSYVSSTSSSVPLSSHDSTTVYPSSSSSSYIPYPTGNSSNIIYPTGYPTSSSMDLYPGSTSSHDSISTPCTTSGYDYQTSVPSYPSKGSYGSSSIYSYPRSSSAIYPTEVYPSQGASSTPCSTSGSHSTPAAYYPSSPVYPSEGSYESSSAYPYPTYPVVIIKSSTRDVVSTPCTTTANKYPSSPVYPSSSVYLSSPAYSSERSYDGSSAVPYYSHESSSWAPYPAYPRSATYPSSVTTTVITTSYVDICPEATASSTGVPEAWPPQDRIRCSNKQGGLSSSSLQRTFVPFAQGHRVRSSSSPICSGLQSQ</sequence>
<dbReference type="GO" id="GO:0000272">
    <property type="term" value="P:polysaccharide catabolic process"/>
    <property type="evidence" value="ECO:0007669"/>
    <property type="project" value="UniProtKB-KW"/>
</dbReference>
<dbReference type="GO" id="GO:0008061">
    <property type="term" value="F:chitin binding"/>
    <property type="evidence" value="ECO:0007669"/>
    <property type="project" value="UniProtKB-UniRule"/>
</dbReference>
<dbReference type="GO" id="GO:0008843">
    <property type="term" value="F:endochitinase activity"/>
    <property type="evidence" value="ECO:0007669"/>
    <property type="project" value="UniProtKB-EC"/>
</dbReference>
<proteinExistence type="predicted"/>
<evidence type="ECO:0000256" key="6">
    <source>
        <dbReference type="ARBA" id="ARBA00022669"/>
    </source>
</evidence>
<dbReference type="PROSITE" id="PS51910">
    <property type="entry name" value="GH18_2"/>
    <property type="match status" value="1"/>
</dbReference>
<evidence type="ECO:0000256" key="13">
    <source>
        <dbReference type="ARBA" id="ARBA00023326"/>
    </source>
</evidence>
<keyword evidence="5" id="KW-0336">GPI-anchor</keyword>
<protein>
    <recommendedName>
        <fullName evidence="3">chitinase</fullName>
        <ecNumber evidence="3">3.2.1.14</ecNumber>
    </recommendedName>
</protein>
<evidence type="ECO:0000313" key="20">
    <source>
        <dbReference type="Proteomes" id="UP000800200"/>
    </source>
</evidence>
<evidence type="ECO:0000256" key="16">
    <source>
        <dbReference type="SAM" id="SignalP"/>
    </source>
</evidence>
<keyword evidence="6 14" id="KW-0147">Chitin-binding</keyword>
<evidence type="ECO:0000256" key="1">
    <source>
        <dbReference type="ARBA" id="ARBA00000822"/>
    </source>
</evidence>
<evidence type="ECO:0000256" key="15">
    <source>
        <dbReference type="SAM" id="MobiDB-lite"/>
    </source>
</evidence>
<dbReference type="Proteomes" id="UP000800200">
    <property type="component" value="Unassembled WGS sequence"/>
</dbReference>
<dbReference type="PANTHER" id="PTHR45708">
    <property type="entry name" value="ENDOCHITINASE"/>
    <property type="match status" value="1"/>
</dbReference>
<dbReference type="OrthoDB" id="6020543at2759"/>
<feature type="chain" id="PRO_5025448072" description="chitinase" evidence="16">
    <location>
        <begin position="24"/>
        <end position="680"/>
    </location>
</feature>
<keyword evidence="13" id="KW-0624">Polysaccharide degradation</keyword>
<evidence type="ECO:0000256" key="5">
    <source>
        <dbReference type="ARBA" id="ARBA00022622"/>
    </source>
</evidence>
<dbReference type="SUPFAM" id="SSF57016">
    <property type="entry name" value="Plant lectins/antimicrobial peptides"/>
    <property type="match status" value="1"/>
</dbReference>
<keyword evidence="10" id="KW-0119">Carbohydrate metabolism</keyword>
<dbReference type="AlphaFoldDB" id="A0A6A6ENJ2"/>
<dbReference type="Gene3D" id="3.20.20.80">
    <property type="entry name" value="Glycosidases"/>
    <property type="match status" value="2"/>
</dbReference>
<dbReference type="Gene3D" id="3.30.60.10">
    <property type="entry name" value="Endochitinase-like"/>
    <property type="match status" value="1"/>
</dbReference>
<dbReference type="PROSITE" id="PS50941">
    <property type="entry name" value="CHIT_BIND_I_2"/>
    <property type="match status" value="1"/>
</dbReference>
<dbReference type="InterPro" id="IPR001223">
    <property type="entry name" value="Glyco_hydro18_cat"/>
</dbReference>
<dbReference type="PANTHER" id="PTHR45708:SF47">
    <property type="entry name" value="ENDOCHITINASE A"/>
    <property type="match status" value="1"/>
</dbReference>
<keyword evidence="20" id="KW-1185">Reference proteome</keyword>
<dbReference type="InterPro" id="IPR036861">
    <property type="entry name" value="Endochitinase-like_sf"/>
</dbReference>
<keyword evidence="11" id="KW-0449">Lipoprotein</keyword>
<keyword evidence="9" id="KW-0472">Membrane</keyword>
<evidence type="ECO:0000256" key="2">
    <source>
        <dbReference type="ARBA" id="ARBA00004609"/>
    </source>
</evidence>
<dbReference type="GO" id="GO:0005576">
    <property type="term" value="C:extracellular region"/>
    <property type="evidence" value="ECO:0007669"/>
    <property type="project" value="TreeGrafter"/>
</dbReference>
<evidence type="ECO:0000256" key="3">
    <source>
        <dbReference type="ARBA" id="ARBA00012729"/>
    </source>
</evidence>
<evidence type="ECO:0000256" key="10">
    <source>
        <dbReference type="ARBA" id="ARBA00023277"/>
    </source>
</evidence>
<keyword evidence="8" id="KW-0146">Chitin degradation</keyword>
<keyword evidence="5" id="KW-0325">Glycoprotein</keyword>
<evidence type="ECO:0000259" key="18">
    <source>
        <dbReference type="PROSITE" id="PS51910"/>
    </source>
</evidence>
<comment type="caution">
    <text evidence="14">Lacks conserved residue(s) required for the propagation of feature annotation.</text>
</comment>
<feature type="region of interest" description="Disordered" evidence="15">
    <location>
        <begin position="290"/>
        <end position="312"/>
    </location>
</feature>
<evidence type="ECO:0000256" key="4">
    <source>
        <dbReference type="ARBA" id="ARBA00022475"/>
    </source>
</evidence>
<accession>A0A6A6ENJ2</accession>
<feature type="domain" description="GH18" evidence="18">
    <location>
        <begin position="1"/>
        <end position="280"/>
    </location>
</feature>
<dbReference type="InterPro" id="IPR001579">
    <property type="entry name" value="Glyco_hydro_18_chit_AS"/>
</dbReference>
<dbReference type="EC" id="3.2.1.14" evidence="3"/>